<dbReference type="PANTHER" id="PTHR47052:SF3">
    <property type="entry name" value="INGRESSION PROTEIN 1"/>
    <property type="match status" value="1"/>
</dbReference>
<dbReference type="InterPro" id="IPR052981">
    <property type="entry name" value="Ingression_C2_domain"/>
</dbReference>
<keyword evidence="4" id="KW-1185">Reference proteome</keyword>
<dbReference type="SMART" id="SM00239">
    <property type="entry name" value="C2"/>
    <property type="match status" value="1"/>
</dbReference>
<dbReference type="EMBL" id="LVLJ01003721">
    <property type="protein sequence ID" value="OAE20013.1"/>
    <property type="molecule type" value="Genomic_DNA"/>
</dbReference>
<dbReference type="InterPro" id="IPR000008">
    <property type="entry name" value="C2_dom"/>
</dbReference>
<dbReference type="AlphaFoldDB" id="A0A176VHY6"/>
<accession>A0A176VHY6</accession>
<evidence type="ECO:0000259" key="2">
    <source>
        <dbReference type="PROSITE" id="PS50004"/>
    </source>
</evidence>
<dbReference type="Proteomes" id="UP000077202">
    <property type="component" value="Unassembled WGS sequence"/>
</dbReference>
<evidence type="ECO:0000256" key="1">
    <source>
        <dbReference type="SAM" id="MobiDB-lite"/>
    </source>
</evidence>
<dbReference type="SUPFAM" id="SSF49562">
    <property type="entry name" value="C2 domain (Calcium/lipid-binding domain, CaLB)"/>
    <property type="match status" value="1"/>
</dbReference>
<dbReference type="PANTHER" id="PTHR47052">
    <property type="entry name" value="CONSERVED SERINE PROLINE-RICH PROTEIN (AFU_ORTHOLOGUE AFUA_2G01790)"/>
    <property type="match status" value="1"/>
</dbReference>
<comment type="caution">
    <text evidence="3">The sequence shown here is derived from an EMBL/GenBank/DDBJ whole genome shotgun (WGS) entry which is preliminary data.</text>
</comment>
<reference evidence="3" key="1">
    <citation type="submission" date="2016-03" db="EMBL/GenBank/DDBJ databases">
        <title>Mechanisms controlling the formation of the plant cell surface in tip-growing cells are functionally conserved among land plants.</title>
        <authorList>
            <person name="Honkanen S."/>
            <person name="Jones V.A."/>
            <person name="Morieri G."/>
            <person name="Champion C."/>
            <person name="Hetherington A.J."/>
            <person name="Kelly S."/>
            <person name="Saint-Marcoux D."/>
            <person name="Proust H."/>
            <person name="Prescott H."/>
            <person name="Dolan L."/>
        </authorList>
    </citation>
    <scope>NUCLEOTIDE SEQUENCE [LARGE SCALE GENOMIC DNA]</scope>
    <source>
        <tissue evidence="3">Whole gametophyte</tissue>
    </source>
</reference>
<dbReference type="Gene3D" id="2.60.40.150">
    <property type="entry name" value="C2 domain"/>
    <property type="match status" value="1"/>
</dbReference>
<dbReference type="PRINTS" id="PR01217">
    <property type="entry name" value="PRICHEXTENSN"/>
</dbReference>
<dbReference type="Pfam" id="PF00168">
    <property type="entry name" value="C2"/>
    <property type="match status" value="1"/>
</dbReference>
<dbReference type="CDD" id="cd00030">
    <property type="entry name" value="C2"/>
    <property type="match status" value="1"/>
</dbReference>
<dbReference type="PROSITE" id="PS50004">
    <property type="entry name" value="C2"/>
    <property type="match status" value="1"/>
</dbReference>
<protein>
    <recommendedName>
        <fullName evidence="2">C2 domain-containing protein</fullName>
    </recommendedName>
</protein>
<gene>
    <name evidence="3" type="ORF">AXG93_17s1130</name>
</gene>
<dbReference type="InterPro" id="IPR035892">
    <property type="entry name" value="C2_domain_sf"/>
</dbReference>
<feature type="region of interest" description="Disordered" evidence="1">
    <location>
        <begin position="134"/>
        <end position="164"/>
    </location>
</feature>
<feature type="compositionally biased region" description="Low complexity" evidence="1">
    <location>
        <begin position="145"/>
        <end position="155"/>
    </location>
</feature>
<name>A0A176VHY6_MARPO</name>
<proteinExistence type="predicted"/>
<evidence type="ECO:0000313" key="3">
    <source>
        <dbReference type="EMBL" id="OAE20013.1"/>
    </source>
</evidence>
<sequence length="341" mass="36811">MSKTVTGIQGQLLEVNVVGCRNLSDKEWFSRQDPYVVVEYANNRFRTRTDTDGGKNPTFNEKFQIPLIEGLREINVQVWNSNTVSLDDHIGSCKVLLDRVLSSGYDNTAWALKSKHGKTSGEVNLILHYAGSKKDNHGAAHGQTSSSGYPPQMSGYPPPPPAYGAPPAYPPAPAPYPSGYAPQPVSYQAPPQGYPPVNPYPAPPTAYPGPPAPYPAPTGYPAPSGYPAAGGYPPPPTGYPAPAPHYPAPVPYPAPGGYPQVMPYGAPGHKAGKVHVGSHSSYGSHGHYKHGKHKKYKGFKFGKKSKGWGKGWKGKKKVFLVPDWELLYPSVNLRKQTKSLC</sequence>
<evidence type="ECO:0000313" key="4">
    <source>
        <dbReference type="Proteomes" id="UP000077202"/>
    </source>
</evidence>
<feature type="domain" description="C2" evidence="2">
    <location>
        <begin position="1"/>
        <end position="111"/>
    </location>
</feature>
<organism evidence="3 4">
    <name type="scientific">Marchantia polymorpha subsp. ruderalis</name>
    <dbReference type="NCBI Taxonomy" id="1480154"/>
    <lineage>
        <taxon>Eukaryota</taxon>
        <taxon>Viridiplantae</taxon>
        <taxon>Streptophyta</taxon>
        <taxon>Embryophyta</taxon>
        <taxon>Marchantiophyta</taxon>
        <taxon>Marchantiopsida</taxon>
        <taxon>Marchantiidae</taxon>
        <taxon>Marchantiales</taxon>
        <taxon>Marchantiaceae</taxon>
        <taxon>Marchantia</taxon>
    </lineage>
</organism>